<feature type="transmembrane region" description="Helical" evidence="7">
    <location>
        <begin position="233"/>
        <end position="252"/>
    </location>
</feature>
<comment type="caution">
    <text evidence="9">The sequence shown here is derived from an EMBL/GenBank/DDBJ whole genome shotgun (WGS) entry which is preliminary data.</text>
</comment>
<evidence type="ECO:0000313" key="9">
    <source>
        <dbReference type="EMBL" id="RDW61965.1"/>
    </source>
</evidence>
<evidence type="ECO:0000259" key="8">
    <source>
        <dbReference type="Pfam" id="PF20684"/>
    </source>
</evidence>
<feature type="transmembrane region" description="Helical" evidence="7">
    <location>
        <begin position="110"/>
        <end position="132"/>
    </location>
</feature>
<feature type="transmembrane region" description="Helical" evidence="7">
    <location>
        <begin position="144"/>
        <end position="165"/>
    </location>
</feature>
<feature type="region of interest" description="Disordered" evidence="6">
    <location>
        <begin position="334"/>
        <end position="367"/>
    </location>
</feature>
<comment type="subcellular location">
    <subcellularLocation>
        <location evidence="1">Membrane</location>
        <topology evidence="1">Multi-pass membrane protein</topology>
    </subcellularLocation>
</comment>
<dbReference type="AlphaFoldDB" id="A0A3D8QJI1"/>
<reference evidence="9 10" key="1">
    <citation type="journal article" date="2018" name="IMA Fungus">
        <title>IMA Genome-F 9: Draft genome sequence of Annulohypoxylon stygium, Aspergillus mulundensis, Berkeleyomyces basicola (syn. Thielaviopsis basicola), Ceratocystis smalleyi, two Cercospora beticola strains, Coleophoma cylindrospora, Fusarium fracticaudum, Phialophora cf. hyalina, and Morchella septimelata.</title>
        <authorList>
            <person name="Wingfield B.D."/>
            <person name="Bills G.F."/>
            <person name="Dong Y."/>
            <person name="Huang W."/>
            <person name="Nel W.J."/>
            <person name="Swalarsk-Parry B.S."/>
            <person name="Vaghefi N."/>
            <person name="Wilken P.M."/>
            <person name="An Z."/>
            <person name="de Beer Z.W."/>
            <person name="De Vos L."/>
            <person name="Chen L."/>
            <person name="Duong T.A."/>
            <person name="Gao Y."/>
            <person name="Hammerbacher A."/>
            <person name="Kikkert J.R."/>
            <person name="Li Y."/>
            <person name="Li H."/>
            <person name="Li K."/>
            <person name="Li Q."/>
            <person name="Liu X."/>
            <person name="Ma X."/>
            <person name="Naidoo K."/>
            <person name="Pethybridge S.J."/>
            <person name="Sun J."/>
            <person name="Steenkamp E.T."/>
            <person name="van der Nest M.A."/>
            <person name="van Wyk S."/>
            <person name="Wingfield M.J."/>
            <person name="Xiong C."/>
            <person name="Yue Q."/>
            <person name="Zhang X."/>
        </authorList>
    </citation>
    <scope>NUCLEOTIDE SEQUENCE [LARGE SCALE GENOMIC DNA]</scope>
    <source>
        <strain evidence="9 10">BP6252</strain>
    </source>
</reference>
<dbReference type="PANTHER" id="PTHR33048">
    <property type="entry name" value="PTH11-LIKE INTEGRAL MEMBRANE PROTEIN (AFU_ORTHOLOGUE AFUA_5G11245)"/>
    <property type="match status" value="1"/>
</dbReference>
<proteinExistence type="inferred from homology"/>
<accession>A0A3D8QJI1</accession>
<dbReference type="Proteomes" id="UP000256645">
    <property type="component" value="Unassembled WGS sequence"/>
</dbReference>
<keyword evidence="2 7" id="KW-0812">Transmembrane</keyword>
<dbReference type="InterPro" id="IPR049326">
    <property type="entry name" value="Rhodopsin_dom_fungi"/>
</dbReference>
<keyword evidence="3 7" id="KW-1133">Transmembrane helix</keyword>
<evidence type="ECO:0000313" key="10">
    <source>
        <dbReference type="Proteomes" id="UP000256645"/>
    </source>
</evidence>
<dbReference type="GO" id="GO:0016020">
    <property type="term" value="C:membrane"/>
    <property type="evidence" value="ECO:0007669"/>
    <property type="project" value="UniProtKB-SubCell"/>
</dbReference>
<dbReference type="OrthoDB" id="3560122at2759"/>
<evidence type="ECO:0000256" key="2">
    <source>
        <dbReference type="ARBA" id="ARBA00022692"/>
    </source>
</evidence>
<evidence type="ECO:0000256" key="6">
    <source>
        <dbReference type="SAM" id="MobiDB-lite"/>
    </source>
</evidence>
<evidence type="ECO:0000256" key="3">
    <source>
        <dbReference type="ARBA" id="ARBA00022989"/>
    </source>
</evidence>
<feature type="transmembrane region" description="Helical" evidence="7">
    <location>
        <begin position="32"/>
        <end position="53"/>
    </location>
</feature>
<keyword evidence="10" id="KW-1185">Reference proteome</keyword>
<dbReference type="EMBL" id="PDLM01000014">
    <property type="protein sequence ID" value="RDW61965.1"/>
    <property type="molecule type" value="Genomic_DNA"/>
</dbReference>
<feature type="domain" description="Rhodopsin" evidence="8">
    <location>
        <begin position="49"/>
        <end position="298"/>
    </location>
</feature>
<evidence type="ECO:0000256" key="7">
    <source>
        <dbReference type="SAM" id="Phobius"/>
    </source>
</evidence>
<dbReference type="Pfam" id="PF20684">
    <property type="entry name" value="Fung_rhodopsin"/>
    <property type="match status" value="1"/>
</dbReference>
<feature type="transmembrane region" description="Helical" evidence="7">
    <location>
        <begin position="65"/>
        <end position="90"/>
    </location>
</feature>
<evidence type="ECO:0000256" key="4">
    <source>
        <dbReference type="ARBA" id="ARBA00023136"/>
    </source>
</evidence>
<feature type="transmembrane region" description="Helical" evidence="7">
    <location>
        <begin position="202"/>
        <end position="221"/>
    </location>
</feature>
<keyword evidence="4 7" id="KW-0472">Membrane</keyword>
<protein>
    <recommendedName>
        <fullName evidence="8">Rhodopsin domain-containing protein</fullName>
    </recommendedName>
</protein>
<comment type="similarity">
    <text evidence="5">Belongs to the SAT4 family.</text>
</comment>
<dbReference type="PANTHER" id="PTHR33048:SF47">
    <property type="entry name" value="INTEGRAL MEMBRANE PROTEIN-RELATED"/>
    <property type="match status" value="1"/>
</dbReference>
<evidence type="ECO:0000256" key="1">
    <source>
        <dbReference type="ARBA" id="ARBA00004141"/>
    </source>
</evidence>
<name>A0A3D8QJI1_9HELO</name>
<gene>
    <name evidence="9" type="ORF">BP6252_11398</name>
</gene>
<evidence type="ECO:0000256" key="5">
    <source>
        <dbReference type="ARBA" id="ARBA00038359"/>
    </source>
</evidence>
<organism evidence="9 10">
    <name type="scientific">Coleophoma cylindrospora</name>
    <dbReference type="NCBI Taxonomy" id="1849047"/>
    <lineage>
        <taxon>Eukaryota</taxon>
        <taxon>Fungi</taxon>
        <taxon>Dikarya</taxon>
        <taxon>Ascomycota</taxon>
        <taxon>Pezizomycotina</taxon>
        <taxon>Leotiomycetes</taxon>
        <taxon>Helotiales</taxon>
        <taxon>Dermateaceae</taxon>
        <taxon>Coleophoma</taxon>
    </lineage>
</organism>
<dbReference type="InterPro" id="IPR052337">
    <property type="entry name" value="SAT4-like"/>
</dbReference>
<sequence>MHYSANQTLTSLLGAVDNLGEAMPSWNKQSTILGVVIPFMVLSILCIMFRLYIRFFVVKSPGWDDIMVILFMITGSLGSITICSCTSYGLGQHFLELSTENMAAYLKRFYIANASYTMSTTFIKLSLLFQYLSIFDRRSRERQFTIFMAVVIALWGIAFSFMAWFPCFPVSGYWSFLTSTATCYGFGSKYAADFTMIYECHAGLNMAFDVIVLVIPIPLYFEKSATLRMRMGLIGMFLLGTIINVFGVWRLATIVIHRATTYPTFDPTWYSPISLIQACLEVDAASICASIPIFWPVLVARFDEIFVTREITITQEHRRLSELGEGNDIELWRSRSTRDAKQESTYSGGDSEAPLDDTKPQGNTSNYVDTYVIDQVDPLREDKKGGVESTVTVGPLDAGLERPTRAMYLNRL</sequence>